<protein>
    <submittedName>
        <fullName evidence="1">Uncharacterized protein</fullName>
    </submittedName>
</protein>
<name>B8LQE3_PICSI</name>
<proteinExistence type="evidence at transcript level"/>
<reference evidence="1" key="1">
    <citation type="submission" date="2007-06" db="EMBL/GenBank/DDBJ databases">
        <title>Full length cDNA sequences from Sitka Spruce (Picea sitchensis).</title>
        <authorList>
            <person name="Ralph S.G."/>
            <person name="Chun H.E."/>
            <person name="Liao N."/>
            <person name="Ali J."/>
            <person name="Reid K."/>
            <person name="Kolosova N."/>
            <person name="Cooper N."/>
            <person name="Cullis C."/>
            <person name="Jancsik S."/>
            <person name="Moore R."/>
            <person name="Mayo M."/>
            <person name="Wagner S."/>
            <person name="Holt R.A."/>
            <person name="Jones S.J.M."/>
            <person name="Marra M.A."/>
            <person name="Ritland C.E."/>
            <person name="Ritland K."/>
            <person name="Bohlmann J."/>
        </authorList>
    </citation>
    <scope>NUCLEOTIDE SEQUENCE</scope>
    <source>
        <tissue evidence="1">Bark</tissue>
    </source>
</reference>
<organism evidence="1">
    <name type="scientific">Picea sitchensis</name>
    <name type="common">Sitka spruce</name>
    <name type="synonym">Pinus sitchensis</name>
    <dbReference type="NCBI Taxonomy" id="3332"/>
    <lineage>
        <taxon>Eukaryota</taxon>
        <taxon>Viridiplantae</taxon>
        <taxon>Streptophyta</taxon>
        <taxon>Embryophyta</taxon>
        <taxon>Tracheophyta</taxon>
        <taxon>Spermatophyta</taxon>
        <taxon>Pinopsida</taxon>
        <taxon>Pinidae</taxon>
        <taxon>Conifers I</taxon>
        <taxon>Pinales</taxon>
        <taxon>Pinaceae</taxon>
        <taxon>Picea</taxon>
    </lineage>
</organism>
<dbReference type="AlphaFoldDB" id="B8LQE3"/>
<accession>B8LQE3</accession>
<evidence type="ECO:0000313" key="1">
    <source>
        <dbReference type="EMBL" id="ABR17873.1"/>
    </source>
</evidence>
<sequence>MEAMKFFRWAGLKLTRKHSPLGWNLLVDLLGKDNEERGYRVHGNLFLCVWELCAGRYA</sequence>
<dbReference type="EMBL" id="EF678090">
    <property type="protein sequence ID" value="ABR17873.1"/>
    <property type="molecule type" value="mRNA"/>
</dbReference>